<dbReference type="InterPro" id="IPR000477">
    <property type="entry name" value="RT_dom"/>
</dbReference>
<dbReference type="AlphaFoldDB" id="A0A174HX12"/>
<accession>A0A174HX12</accession>
<dbReference type="Pfam" id="PF01348">
    <property type="entry name" value="Intron_maturas2"/>
    <property type="match status" value="1"/>
</dbReference>
<dbReference type="InterPro" id="IPR051083">
    <property type="entry name" value="GrpII_Intron_Splice-Mob/Def"/>
</dbReference>
<evidence type="ECO:0000313" key="2">
    <source>
        <dbReference type="EMBL" id="CUO77580.1"/>
    </source>
</evidence>
<evidence type="ECO:0000259" key="1">
    <source>
        <dbReference type="PROSITE" id="PS50878"/>
    </source>
</evidence>
<dbReference type="GO" id="GO:0006397">
    <property type="term" value="P:mRNA processing"/>
    <property type="evidence" value="ECO:0007669"/>
    <property type="project" value="InterPro"/>
</dbReference>
<reference evidence="2 3" key="1">
    <citation type="submission" date="2015-09" db="EMBL/GenBank/DDBJ databases">
        <authorList>
            <consortium name="Pathogen Informatics"/>
        </authorList>
    </citation>
    <scope>NUCLEOTIDE SEQUENCE [LARGE SCALE GENOMIC DNA]</scope>
    <source>
        <strain evidence="2 3">2789STDY5608837</strain>
    </source>
</reference>
<dbReference type="PROSITE" id="PS50878">
    <property type="entry name" value="RT_POL"/>
    <property type="match status" value="1"/>
</dbReference>
<dbReference type="Proteomes" id="UP000095409">
    <property type="component" value="Unassembled WGS sequence"/>
</dbReference>
<evidence type="ECO:0000313" key="3">
    <source>
        <dbReference type="Proteomes" id="UP000095409"/>
    </source>
</evidence>
<organism evidence="2 3">
    <name type="scientific">Blautia obeum</name>
    <dbReference type="NCBI Taxonomy" id="40520"/>
    <lineage>
        <taxon>Bacteria</taxon>
        <taxon>Bacillati</taxon>
        <taxon>Bacillota</taxon>
        <taxon>Clostridia</taxon>
        <taxon>Lachnospirales</taxon>
        <taxon>Lachnospiraceae</taxon>
        <taxon>Blautia</taxon>
    </lineage>
</organism>
<proteinExistence type="predicted"/>
<sequence>MCETLREPVKVLKSLSEQAINKQYKFKRLYRNLYNPEFYFLAYKNISQSQGSMTSGVDGKSLDGMSEKRISALIESIRSFSYQPNPARRVYIEKKNSTKKRPLGIPSTEDKLVQEVVKMILESIYEPNFSDCSHGFRPKRSCHSALQQIQNQFTGITWFVEGDIHACFDSFDHHVLVNILRERIEDENFLALIWKMLKAGYMEQWAYNCTFSGTPQGSGVSPILANIYLSKLDDFAENLKKSFNKGKSKENLEYQRAASKLYYIRRKNRANWENWNEQQRKEALRLQKDAINYMHSLPSKRANNKEYKSLVYCRYADDFLIGVIGSFEDASEIKEKFRVFLEDTLHLEMSEEKTKITHSQDKARFLGYDITTAKNSALKYDSKHQLRKTHTGRIKLYAPRDKWQGKLTEYGALRIRYDKNGKEIWDSHHRGNMVHMTDVEIVSQVNAEIRGMYNYYSIAENATVIKNFAFILEYSMYKTFGLKYRKSVYKIQRKYRKNGIFMVPYNTKKGLRYCEFYHDGFKKKRYACGFEPDLLPQYVKYDNPNYLRTRIKLGVCELCGENTGDICMHHVRSLKSIQADNEWNTIMLAKRRKTLAVCPNCYAKITK</sequence>
<gene>
    <name evidence="2" type="primary">ltrA_2</name>
    <name evidence="2" type="ORF">ERS852394_02999</name>
</gene>
<dbReference type="PANTHER" id="PTHR34047">
    <property type="entry name" value="NUCLEAR INTRON MATURASE 1, MITOCHONDRIAL-RELATED"/>
    <property type="match status" value="1"/>
</dbReference>
<dbReference type="CDD" id="cd01651">
    <property type="entry name" value="RT_G2_intron"/>
    <property type="match status" value="1"/>
</dbReference>
<protein>
    <submittedName>
        <fullName evidence="2">Group II intron-encoded protein ltrA</fullName>
    </submittedName>
</protein>
<dbReference type="EMBL" id="CYZD01000025">
    <property type="protein sequence ID" value="CUO77580.1"/>
    <property type="molecule type" value="Genomic_DNA"/>
</dbReference>
<dbReference type="SUPFAM" id="SSF56672">
    <property type="entry name" value="DNA/RNA polymerases"/>
    <property type="match status" value="1"/>
</dbReference>
<dbReference type="Pfam" id="PF00078">
    <property type="entry name" value="RVT_1"/>
    <property type="match status" value="2"/>
</dbReference>
<dbReference type="PANTHER" id="PTHR34047:SF8">
    <property type="entry name" value="PROTEIN YKFC"/>
    <property type="match status" value="1"/>
</dbReference>
<dbReference type="InterPro" id="IPR043502">
    <property type="entry name" value="DNA/RNA_pol_sf"/>
</dbReference>
<dbReference type="InterPro" id="IPR024937">
    <property type="entry name" value="Domain_X"/>
</dbReference>
<feature type="domain" description="Reverse transcriptase" evidence="1">
    <location>
        <begin position="73"/>
        <end position="370"/>
    </location>
</feature>
<name>A0A174HX12_9FIRM</name>
<dbReference type="InterPro" id="IPR049030">
    <property type="entry name" value="AI2M-like_HNH"/>
</dbReference>
<dbReference type="Pfam" id="PF21368">
    <property type="entry name" value="AI2M-like_HNH"/>
    <property type="match status" value="1"/>
</dbReference>